<sequence length="289" mass="30746">MPTQALLLRVGTMYNILVLAGKEIRDGYRNKWIAVMTLVMTGFALILALLGSAPVGSTHISPMAVTVVSLSSLGIFFIPLIALLLSYDSIVGEEERGTLILLLAYPISKPAIALGKFLGQISILSFAIIVGYGCATLAIAVNGDIPLAEQAWPILLKLMFSSVLLGGVFLALGLLLSTMTRDRGTAAAGAIGLWLLFVVLFDMALLGFLSSSAVDLIRDDAVKWIMLASPSDAYRMFNLSTNAETALLSGMAGLREDQGVPAPVLITILCAWILIPLTASCVLFQRRSS</sequence>
<keyword evidence="1" id="KW-0812">Transmembrane</keyword>
<name>A0A6L8W8F9_9PROT</name>
<dbReference type="Proteomes" id="UP000476030">
    <property type="component" value="Unassembled WGS sequence"/>
</dbReference>
<dbReference type="GO" id="GO:0005886">
    <property type="term" value="C:plasma membrane"/>
    <property type="evidence" value="ECO:0007669"/>
    <property type="project" value="UniProtKB-SubCell"/>
</dbReference>
<keyword evidence="1" id="KW-1133">Transmembrane helix</keyword>
<dbReference type="GO" id="GO:0140359">
    <property type="term" value="F:ABC-type transporter activity"/>
    <property type="evidence" value="ECO:0007669"/>
    <property type="project" value="InterPro"/>
</dbReference>
<evidence type="ECO:0000313" key="2">
    <source>
        <dbReference type="EMBL" id="MZR30764.1"/>
    </source>
</evidence>
<organism evidence="2 3">
    <name type="scientific">Sneathiella litorea</name>
    <dbReference type="NCBI Taxonomy" id="2606216"/>
    <lineage>
        <taxon>Bacteria</taxon>
        <taxon>Pseudomonadati</taxon>
        <taxon>Pseudomonadota</taxon>
        <taxon>Alphaproteobacteria</taxon>
        <taxon>Sneathiellales</taxon>
        <taxon>Sneathiellaceae</taxon>
        <taxon>Sneathiella</taxon>
    </lineage>
</organism>
<dbReference type="Pfam" id="PF12679">
    <property type="entry name" value="ABC2_membrane_2"/>
    <property type="match status" value="1"/>
</dbReference>
<protein>
    <submittedName>
        <fullName evidence="2">ABC transporter permease subunit</fullName>
    </submittedName>
</protein>
<keyword evidence="3" id="KW-1185">Reference proteome</keyword>
<feature type="transmembrane region" description="Helical" evidence="1">
    <location>
        <begin position="63"/>
        <end position="87"/>
    </location>
</feature>
<accession>A0A6L8W8F9</accession>
<feature type="transmembrane region" description="Helical" evidence="1">
    <location>
        <begin position="188"/>
        <end position="209"/>
    </location>
</feature>
<comment type="caution">
    <text evidence="2">The sequence shown here is derived from an EMBL/GenBank/DDBJ whole genome shotgun (WGS) entry which is preliminary data.</text>
</comment>
<evidence type="ECO:0000256" key="1">
    <source>
        <dbReference type="SAM" id="Phobius"/>
    </source>
</evidence>
<feature type="transmembrane region" description="Helical" evidence="1">
    <location>
        <begin position="117"/>
        <end position="142"/>
    </location>
</feature>
<feature type="transmembrane region" description="Helical" evidence="1">
    <location>
        <begin position="32"/>
        <end position="51"/>
    </location>
</feature>
<keyword evidence="1" id="KW-0472">Membrane</keyword>
<dbReference type="AlphaFoldDB" id="A0A6L8W8F9"/>
<reference evidence="2 3" key="1">
    <citation type="submission" date="2019-12" db="EMBL/GenBank/DDBJ databases">
        <title>Snethiella sp. nov. sp. isolated from sea sand.</title>
        <authorList>
            <person name="Kim J."/>
            <person name="Jeong S.E."/>
            <person name="Jung H.S."/>
            <person name="Jeon C.O."/>
        </authorList>
    </citation>
    <scope>NUCLEOTIDE SEQUENCE [LARGE SCALE GENOMIC DNA]</scope>
    <source>
        <strain evidence="2 3">DP05</strain>
    </source>
</reference>
<feature type="transmembrane region" description="Helical" evidence="1">
    <location>
        <begin position="264"/>
        <end position="284"/>
    </location>
</feature>
<feature type="transmembrane region" description="Helical" evidence="1">
    <location>
        <begin position="154"/>
        <end position="176"/>
    </location>
</feature>
<proteinExistence type="predicted"/>
<gene>
    <name evidence="2" type="ORF">GQE98_08975</name>
</gene>
<evidence type="ECO:0000313" key="3">
    <source>
        <dbReference type="Proteomes" id="UP000476030"/>
    </source>
</evidence>
<dbReference type="PANTHER" id="PTHR43471:SF1">
    <property type="entry name" value="ABC TRANSPORTER PERMEASE PROTEIN NOSY-RELATED"/>
    <property type="match status" value="1"/>
</dbReference>
<dbReference type="EMBL" id="WTUW01000002">
    <property type="protein sequence ID" value="MZR30764.1"/>
    <property type="molecule type" value="Genomic_DNA"/>
</dbReference>
<dbReference type="PANTHER" id="PTHR43471">
    <property type="entry name" value="ABC TRANSPORTER PERMEASE"/>
    <property type="match status" value="1"/>
</dbReference>